<dbReference type="PANTHER" id="PTHR10173:SF52">
    <property type="entry name" value="METHIONINE-R-SULFOXIDE REDUCTASE B1"/>
    <property type="match status" value="1"/>
</dbReference>
<dbReference type="InterPro" id="IPR002579">
    <property type="entry name" value="Met_Sox_Rdtase_MsrB_dom"/>
</dbReference>
<keyword evidence="3 7" id="KW-0479">Metal-binding</keyword>
<dbReference type="EC" id="1.8.4.12" evidence="2 7"/>
<evidence type="ECO:0000256" key="7">
    <source>
        <dbReference type="RuleBase" id="RU365044"/>
    </source>
</evidence>
<keyword evidence="5 7" id="KW-0560">Oxidoreductase</keyword>
<evidence type="ECO:0000256" key="6">
    <source>
        <dbReference type="ARBA" id="ARBA00048488"/>
    </source>
</evidence>
<evidence type="ECO:0000256" key="4">
    <source>
        <dbReference type="ARBA" id="ARBA00022833"/>
    </source>
</evidence>
<feature type="region of interest" description="Disordered" evidence="8">
    <location>
        <begin position="1"/>
        <end position="26"/>
    </location>
</feature>
<dbReference type="SUPFAM" id="SSF51316">
    <property type="entry name" value="Mss4-like"/>
    <property type="match status" value="1"/>
</dbReference>
<dbReference type="Pfam" id="PF01641">
    <property type="entry name" value="SelR"/>
    <property type="match status" value="1"/>
</dbReference>
<protein>
    <recommendedName>
        <fullName evidence="2 7">Peptide-methionine (R)-S-oxide reductase</fullName>
        <ecNumber evidence="2 7">1.8.4.12</ecNumber>
    </recommendedName>
</protein>
<dbReference type="GO" id="GO:0033743">
    <property type="term" value="F:peptide-methionine (R)-S-oxide reductase activity"/>
    <property type="evidence" value="ECO:0007669"/>
    <property type="project" value="UniProtKB-EC"/>
</dbReference>
<evidence type="ECO:0000256" key="1">
    <source>
        <dbReference type="ARBA" id="ARBA00007174"/>
    </source>
</evidence>
<dbReference type="FunFam" id="2.170.150.20:FF:000009">
    <property type="entry name" value="Peptide-methionine (R)-S-oxide reductase"/>
    <property type="match status" value="1"/>
</dbReference>
<comment type="function">
    <text evidence="7">Methionine-sulfoxide reductase that specifically reduces methionine (R)-sulfoxide back to methionine. While in many cases methionine oxidation is the result of random oxidation following oxidative stress, methionine oxidation is also a post-translational modification that takes place on specific residues.</text>
</comment>
<dbReference type="Proteomes" id="UP001177023">
    <property type="component" value="Unassembled WGS sequence"/>
</dbReference>
<feature type="domain" description="MsrB" evidence="9">
    <location>
        <begin position="25"/>
        <end position="148"/>
    </location>
</feature>
<comment type="caution">
    <text evidence="10">The sequence shown here is derived from an EMBL/GenBank/DDBJ whole genome shotgun (WGS) entry which is preliminary data.</text>
</comment>
<feature type="non-terminal residue" evidence="10">
    <location>
        <position position="149"/>
    </location>
</feature>
<evidence type="ECO:0000256" key="3">
    <source>
        <dbReference type="ARBA" id="ARBA00022723"/>
    </source>
</evidence>
<comment type="catalytic activity">
    <reaction evidence="6 7">
        <text>L-methionyl-[protein] + [thioredoxin]-disulfide + H2O = L-methionyl-(R)-S-oxide-[protein] + [thioredoxin]-dithiol</text>
        <dbReference type="Rhea" id="RHEA:24164"/>
        <dbReference type="Rhea" id="RHEA-COMP:10698"/>
        <dbReference type="Rhea" id="RHEA-COMP:10700"/>
        <dbReference type="Rhea" id="RHEA-COMP:12313"/>
        <dbReference type="Rhea" id="RHEA-COMP:12314"/>
        <dbReference type="ChEBI" id="CHEBI:15377"/>
        <dbReference type="ChEBI" id="CHEBI:16044"/>
        <dbReference type="ChEBI" id="CHEBI:29950"/>
        <dbReference type="ChEBI" id="CHEBI:45764"/>
        <dbReference type="ChEBI" id="CHEBI:50058"/>
        <dbReference type="EC" id="1.8.4.12"/>
    </reaction>
</comment>
<dbReference type="InterPro" id="IPR011057">
    <property type="entry name" value="Mss4-like_sf"/>
</dbReference>
<evidence type="ECO:0000256" key="8">
    <source>
        <dbReference type="SAM" id="MobiDB-lite"/>
    </source>
</evidence>
<dbReference type="GO" id="GO:0005737">
    <property type="term" value="C:cytoplasm"/>
    <property type="evidence" value="ECO:0007669"/>
    <property type="project" value="TreeGrafter"/>
</dbReference>
<comment type="similarity">
    <text evidence="1 7">Belongs to the MsrB Met sulfoxide reductase family.</text>
</comment>
<dbReference type="GO" id="GO:0030091">
    <property type="term" value="P:protein repair"/>
    <property type="evidence" value="ECO:0007669"/>
    <property type="project" value="InterPro"/>
</dbReference>
<evidence type="ECO:0000313" key="11">
    <source>
        <dbReference type="Proteomes" id="UP001177023"/>
    </source>
</evidence>
<evidence type="ECO:0000256" key="5">
    <source>
        <dbReference type="ARBA" id="ARBA00023002"/>
    </source>
</evidence>
<dbReference type="GO" id="GO:0046872">
    <property type="term" value="F:metal ion binding"/>
    <property type="evidence" value="ECO:0007669"/>
    <property type="project" value="UniProtKB-KW"/>
</dbReference>
<comment type="cofactor">
    <cofactor evidence="7">
        <name>Zn(2+)</name>
        <dbReference type="ChEBI" id="CHEBI:29105"/>
    </cofactor>
    <text evidence="7">Binds 1 zinc ion per subunit.</text>
</comment>
<keyword evidence="11" id="KW-1185">Reference proteome</keyword>
<dbReference type="GO" id="GO:0006979">
    <property type="term" value="P:response to oxidative stress"/>
    <property type="evidence" value="ECO:0007669"/>
    <property type="project" value="InterPro"/>
</dbReference>
<evidence type="ECO:0000259" key="9">
    <source>
        <dbReference type="PROSITE" id="PS51790"/>
    </source>
</evidence>
<proteinExistence type="inferred from homology"/>
<sequence length="149" mass="16535">MGDTNEHPEVALKKLGAEDASKVSDEDWKTALAPEVYEVTRKAGTEPAGSGAYDKFFDKGRYICVCCGSELFNSDSKFWSGCGWPAFSKSTDNDMNIKRIPDLSYGIERTEVRCKTCDAHLGHVFEDGPEETGERYCINSVSMTFEPQP</sequence>
<reference evidence="10" key="1">
    <citation type="submission" date="2023-06" db="EMBL/GenBank/DDBJ databases">
        <authorList>
            <person name="Delattre M."/>
        </authorList>
    </citation>
    <scope>NUCLEOTIDE SEQUENCE</scope>
    <source>
        <strain evidence="10">AF72</strain>
    </source>
</reference>
<dbReference type="NCBIfam" id="TIGR00357">
    <property type="entry name" value="peptide-methionine (R)-S-oxide reductase MsrB"/>
    <property type="match status" value="1"/>
</dbReference>
<dbReference type="InterPro" id="IPR028427">
    <property type="entry name" value="Met_Sox_Rdtase_MsrB"/>
</dbReference>
<gene>
    <name evidence="10" type="ORF">MSPICULIGERA_LOCUS18084</name>
</gene>
<evidence type="ECO:0000256" key="2">
    <source>
        <dbReference type="ARBA" id="ARBA00012499"/>
    </source>
</evidence>
<dbReference type="EMBL" id="CATQJA010002657">
    <property type="protein sequence ID" value="CAJ0579881.1"/>
    <property type="molecule type" value="Genomic_DNA"/>
</dbReference>
<dbReference type="PANTHER" id="PTHR10173">
    <property type="entry name" value="METHIONINE SULFOXIDE REDUCTASE"/>
    <property type="match status" value="1"/>
</dbReference>
<dbReference type="Gene3D" id="2.170.150.20">
    <property type="entry name" value="Peptide methionine sulfoxide reductase"/>
    <property type="match status" value="1"/>
</dbReference>
<dbReference type="PROSITE" id="PS51790">
    <property type="entry name" value="MSRB"/>
    <property type="match status" value="1"/>
</dbReference>
<keyword evidence="4 7" id="KW-0862">Zinc</keyword>
<accession>A0AA36D385</accession>
<dbReference type="AlphaFoldDB" id="A0AA36D385"/>
<evidence type="ECO:0000313" key="10">
    <source>
        <dbReference type="EMBL" id="CAJ0579881.1"/>
    </source>
</evidence>
<organism evidence="10 11">
    <name type="scientific">Mesorhabditis spiculigera</name>
    <dbReference type="NCBI Taxonomy" id="96644"/>
    <lineage>
        <taxon>Eukaryota</taxon>
        <taxon>Metazoa</taxon>
        <taxon>Ecdysozoa</taxon>
        <taxon>Nematoda</taxon>
        <taxon>Chromadorea</taxon>
        <taxon>Rhabditida</taxon>
        <taxon>Rhabditina</taxon>
        <taxon>Rhabditomorpha</taxon>
        <taxon>Rhabditoidea</taxon>
        <taxon>Rhabditidae</taxon>
        <taxon>Mesorhabditinae</taxon>
        <taxon>Mesorhabditis</taxon>
    </lineage>
</organism>
<name>A0AA36D385_9BILA</name>